<evidence type="ECO:0000256" key="2">
    <source>
        <dbReference type="ARBA" id="ARBA00012438"/>
    </source>
</evidence>
<keyword evidence="5" id="KW-0418">Kinase</keyword>
<dbReference type="Proteomes" id="UP000464524">
    <property type="component" value="Chromosome"/>
</dbReference>
<feature type="domain" description="Response regulatory" evidence="9">
    <location>
        <begin position="402"/>
        <end position="521"/>
    </location>
</feature>
<dbReference type="SMART" id="SM00388">
    <property type="entry name" value="HisKA"/>
    <property type="match status" value="1"/>
</dbReference>
<sequence length="660" mass="72642">MSQSVSRLLLVEDDEDDYILARDYIEQLSTLAFEIDWVTNQQDALAKMAENRHDICLLDYQLGAENGLTVLKLGIEAGFTSPIIMLTGQADEEVDMAALDAGAVDYMIKSELSSSRFARAIRYALARREIEKERVDRLKAEAENRSKDRFLAHLSHELRTPLTSILGYTELLMDSKLGQSAQSELSIVLNNSKHLLSLLNNMLDLSKIAADKLELNLSEVNLDAMIADVYALMTIPAMDKGLTLSVSSATPLPLKITTDATRFRQVLINLISNAIKFTEKGSVEVNLWSEKRNETDFLYFTVADTGIGIPNEQLGSIFKPFEQVADVVSRNQGGSGLGLAICNELVSKMGGEVSLTSEFGKGSCFTAYIETGDISQVPHEVLKFDTQPLTSKEVNNQSYQGKVLVVDDVNDIRMLVGHMLSGMGLHVEYGKNGLEALDKITDAHNESVPYDLVLIDIHMPVMDGSEAIKHIRTNGIDTPIVAMTAATMKGVRDQLIYQGFTNVIEKPINPESLMVVLGTYLQPGAAENLLTPDDSQLKRHSTTEPSEQHILLVEDDPDAADITALLLENLGVDVHIAHSGKECLAVFSQRNDWSKVLMDLNLPDANGLKLAKELRKNAPQLEMVLLSGEEPNSSEMAEAEISKFILKPINKQVLTDLVKG</sequence>
<dbReference type="PROSITE" id="PS50110">
    <property type="entry name" value="RESPONSE_REGULATORY"/>
    <property type="match status" value="3"/>
</dbReference>
<dbReference type="OrthoDB" id="9810730at2"/>
<dbReference type="PANTHER" id="PTHR43047:SF72">
    <property type="entry name" value="OSMOSENSING HISTIDINE PROTEIN KINASE SLN1"/>
    <property type="match status" value="1"/>
</dbReference>
<dbReference type="GO" id="GO:0005886">
    <property type="term" value="C:plasma membrane"/>
    <property type="evidence" value="ECO:0007669"/>
    <property type="project" value="TreeGrafter"/>
</dbReference>
<dbReference type="InterPro" id="IPR011006">
    <property type="entry name" value="CheY-like_superfamily"/>
</dbReference>
<name>A0A857JNV9_9ALTE</name>
<evidence type="ECO:0000313" key="10">
    <source>
        <dbReference type="EMBL" id="QHJ12637.1"/>
    </source>
</evidence>
<comment type="catalytic activity">
    <reaction evidence="1">
        <text>ATP + protein L-histidine = ADP + protein N-phospho-L-histidine.</text>
        <dbReference type="EC" id="2.7.13.3"/>
    </reaction>
</comment>
<dbReference type="PRINTS" id="PR00344">
    <property type="entry name" value="BCTRLSENSOR"/>
</dbReference>
<evidence type="ECO:0000259" key="9">
    <source>
        <dbReference type="PROSITE" id="PS50110"/>
    </source>
</evidence>
<evidence type="ECO:0000313" key="11">
    <source>
        <dbReference type="Proteomes" id="UP000464524"/>
    </source>
</evidence>
<feature type="domain" description="Histidine kinase" evidence="8">
    <location>
        <begin position="153"/>
        <end position="373"/>
    </location>
</feature>
<dbReference type="GO" id="GO:0009927">
    <property type="term" value="F:histidine phosphotransfer kinase activity"/>
    <property type="evidence" value="ECO:0007669"/>
    <property type="project" value="TreeGrafter"/>
</dbReference>
<dbReference type="FunFam" id="1.10.287.130:FF:000001">
    <property type="entry name" value="Two-component sensor histidine kinase"/>
    <property type="match status" value="1"/>
</dbReference>
<evidence type="ECO:0000256" key="4">
    <source>
        <dbReference type="ARBA" id="ARBA00022679"/>
    </source>
</evidence>
<evidence type="ECO:0000259" key="8">
    <source>
        <dbReference type="PROSITE" id="PS50109"/>
    </source>
</evidence>
<dbReference type="Gene3D" id="1.10.287.130">
    <property type="match status" value="1"/>
</dbReference>
<dbReference type="InterPro" id="IPR003594">
    <property type="entry name" value="HATPase_dom"/>
</dbReference>
<dbReference type="CDD" id="cd16922">
    <property type="entry name" value="HATPase_EvgS-ArcB-TorS-like"/>
    <property type="match status" value="1"/>
</dbReference>
<dbReference type="EC" id="2.7.13.3" evidence="2"/>
<evidence type="ECO:0000256" key="3">
    <source>
        <dbReference type="ARBA" id="ARBA00022553"/>
    </source>
</evidence>
<dbReference type="CDD" id="cd17546">
    <property type="entry name" value="REC_hyHK_CKI1_RcsC-like"/>
    <property type="match status" value="2"/>
</dbReference>
<dbReference type="Gene3D" id="3.40.50.2300">
    <property type="match status" value="3"/>
</dbReference>
<evidence type="ECO:0000256" key="1">
    <source>
        <dbReference type="ARBA" id="ARBA00000085"/>
    </source>
</evidence>
<dbReference type="KEGG" id="pmes:FX988_02895"/>
<evidence type="ECO:0000256" key="7">
    <source>
        <dbReference type="PROSITE-ProRule" id="PRU00169"/>
    </source>
</evidence>
<dbReference type="InterPro" id="IPR004358">
    <property type="entry name" value="Sig_transdc_His_kin-like_C"/>
</dbReference>
<feature type="domain" description="Response regulatory" evidence="9">
    <location>
        <begin position="7"/>
        <end position="124"/>
    </location>
</feature>
<dbReference type="EMBL" id="CP047656">
    <property type="protein sequence ID" value="QHJ12637.1"/>
    <property type="molecule type" value="Genomic_DNA"/>
</dbReference>
<dbReference type="Pfam" id="PF02518">
    <property type="entry name" value="HATPase_c"/>
    <property type="match status" value="1"/>
</dbReference>
<dbReference type="CDD" id="cd00082">
    <property type="entry name" value="HisKA"/>
    <property type="match status" value="1"/>
</dbReference>
<evidence type="ECO:0000256" key="6">
    <source>
        <dbReference type="ARBA" id="ARBA00023012"/>
    </source>
</evidence>
<reference evidence="10 11" key="1">
    <citation type="submission" date="2019-12" db="EMBL/GenBank/DDBJ databases">
        <title>Genome sequencing and assembly of endphytes of Porphyra tenera.</title>
        <authorList>
            <person name="Park J.M."/>
            <person name="Shin R."/>
            <person name="Jo S.H."/>
        </authorList>
    </citation>
    <scope>NUCLEOTIDE SEQUENCE [LARGE SCALE GENOMIC DNA]</scope>
    <source>
        <strain evidence="10 11">GPM4</strain>
    </source>
</reference>
<dbReference type="InterPro" id="IPR036097">
    <property type="entry name" value="HisK_dim/P_sf"/>
</dbReference>
<dbReference type="FunFam" id="3.30.565.10:FF:000010">
    <property type="entry name" value="Sensor histidine kinase RcsC"/>
    <property type="match status" value="1"/>
</dbReference>
<dbReference type="SUPFAM" id="SSF52172">
    <property type="entry name" value="CheY-like"/>
    <property type="match status" value="3"/>
</dbReference>
<feature type="modified residue" description="4-aspartylphosphate" evidence="7">
    <location>
        <position position="456"/>
    </location>
</feature>
<dbReference type="Gene3D" id="3.30.565.10">
    <property type="entry name" value="Histidine kinase-like ATPase, C-terminal domain"/>
    <property type="match status" value="1"/>
</dbReference>
<dbReference type="AlphaFoldDB" id="A0A857JNV9"/>
<dbReference type="InterPro" id="IPR003661">
    <property type="entry name" value="HisK_dim/P_dom"/>
</dbReference>
<dbReference type="InterPro" id="IPR005467">
    <property type="entry name" value="His_kinase_dom"/>
</dbReference>
<keyword evidence="11" id="KW-1185">Reference proteome</keyword>
<feature type="modified residue" description="4-aspartylphosphate" evidence="7">
    <location>
        <position position="59"/>
    </location>
</feature>
<dbReference type="SUPFAM" id="SSF47384">
    <property type="entry name" value="Homodimeric domain of signal transducing histidine kinase"/>
    <property type="match status" value="1"/>
</dbReference>
<proteinExistence type="predicted"/>
<dbReference type="PANTHER" id="PTHR43047">
    <property type="entry name" value="TWO-COMPONENT HISTIDINE PROTEIN KINASE"/>
    <property type="match status" value="1"/>
</dbReference>
<feature type="domain" description="Response regulatory" evidence="9">
    <location>
        <begin position="549"/>
        <end position="660"/>
    </location>
</feature>
<accession>A0A857JNV9</accession>
<organism evidence="10 11">
    <name type="scientific">Paraglaciecola mesophila</name>
    <dbReference type="NCBI Taxonomy" id="197222"/>
    <lineage>
        <taxon>Bacteria</taxon>
        <taxon>Pseudomonadati</taxon>
        <taxon>Pseudomonadota</taxon>
        <taxon>Gammaproteobacteria</taxon>
        <taxon>Alteromonadales</taxon>
        <taxon>Alteromonadaceae</taxon>
        <taxon>Paraglaciecola</taxon>
    </lineage>
</organism>
<dbReference type="PROSITE" id="PS50109">
    <property type="entry name" value="HIS_KIN"/>
    <property type="match status" value="1"/>
</dbReference>
<dbReference type="Pfam" id="PF00072">
    <property type="entry name" value="Response_reg"/>
    <property type="match status" value="3"/>
</dbReference>
<dbReference type="SMART" id="SM00448">
    <property type="entry name" value="REC"/>
    <property type="match status" value="3"/>
</dbReference>
<gene>
    <name evidence="10" type="ORF">FX988_02895</name>
</gene>
<protein>
    <recommendedName>
        <fullName evidence="2">histidine kinase</fullName>
        <ecNumber evidence="2">2.7.13.3</ecNumber>
    </recommendedName>
</protein>
<keyword evidence="4 10" id="KW-0808">Transferase</keyword>
<dbReference type="InterPro" id="IPR036890">
    <property type="entry name" value="HATPase_C_sf"/>
</dbReference>
<feature type="modified residue" description="4-aspartylphosphate" evidence="7">
    <location>
        <position position="599"/>
    </location>
</feature>
<dbReference type="SUPFAM" id="SSF55874">
    <property type="entry name" value="ATPase domain of HSP90 chaperone/DNA topoisomerase II/histidine kinase"/>
    <property type="match status" value="1"/>
</dbReference>
<dbReference type="SMART" id="SM00387">
    <property type="entry name" value="HATPase_c"/>
    <property type="match status" value="1"/>
</dbReference>
<dbReference type="CDD" id="cd00156">
    <property type="entry name" value="REC"/>
    <property type="match status" value="1"/>
</dbReference>
<dbReference type="RefSeq" id="WP_160180829.1">
    <property type="nucleotide sequence ID" value="NZ_CP047656.1"/>
</dbReference>
<keyword evidence="3 7" id="KW-0597">Phosphoprotein</keyword>
<dbReference type="InterPro" id="IPR001789">
    <property type="entry name" value="Sig_transdc_resp-reg_receiver"/>
</dbReference>
<dbReference type="GO" id="GO:0000155">
    <property type="term" value="F:phosphorelay sensor kinase activity"/>
    <property type="evidence" value="ECO:0007669"/>
    <property type="project" value="InterPro"/>
</dbReference>
<dbReference type="Pfam" id="PF00512">
    <property type="entry name" value="HisKA"/>
    <property type="match status" value="1"/>
</dbReference>
<keyword evidence="6" id="KW-0902">Two-component regulatory system</keyword>
<evidence type="ECO:0000256" key="5">
    <source>
        <dbReference type="ARBA" id="ARBA00022777"/>
    </source>
</evidence>